<evidence type="ECO:0000256" key="1">
    <source>
        <dbReference type="SAM" id="Phobius"/>
    </source>
</evidence>
<dbReference type="AlphaFoldDB" id="A0A0Q9X459"/>
<keyword evidence="1" id="KW-1133">Transmembrane helix</keyword>
<protein>
    <recommendedName>
        <fullName evidence="2">C-type lectin domain-containing protein</fullName>
    </recommendedName>
</protein>
<organism evidence="3 4">
    <name type="scientific">Drosophila mojavensis</name>
    <name type="common">Fruit fly</name>
    <dbReference type="NCBI Taxonomy" id="7230"/>
    <lineage>
        <taxon>Eukaryota</taxon>
        <taxon>Metazoa</taxon>
        <taxon>Ecdysozoa</taxon>
        <taxon>Arthropoda</taxon>
        <taxon>Hexapoda</taxon>
        <taxon>Insecta</taxon>
        <taxon>Pterygota</taxon>
        <taxon>Neoptera</taxon>
        <taxon>Endopterygota</taxon>
        <taxon>Diptera</taxon>
        <taxon>Brachycera</taxon>
        <taxon>Muscomorpha</taxon>
        <taxon>Ephydroidea</taxon>
        <taxon>Drosophilidae</taxon>
        <taxon>Drosophila</taxon>
    </lineage>
</organism>
<dbReference type="InterPro" id="IPR001304">
    <property type="entry name" value="C-type_lectin-like"/>
</dbReference>
<dbReference type="InParanoid" id="A0A0Q9X459"/>
<dbReference type="SMART" id="SM00034">
    <property type="entry name" value="CLECT"/>
    <property type="match status" value="1"/>
</dbReference>
<dbReference type="KEGG" id="dmo:Dmoj_GI26489"/>
<dbReference type="Gene3D" id="3.10.100.10">
    <property type="entry name" value="Mannose-Binding Protein A, subunit A"/>
    <property type="match status" value="1"/>
</dbReference>
<feature type="domain" description="C-type lectin" evidence="2">
    <location>
        <begin position="36"/>
        <end position="168"/>
    </location>
</feature>
<dbReference type="SUPFAM" id="SSF56436">
    <property type="entry name" value="C-type lectin-like"/>
    <property type="match status" value="1"/>
</dbReference>
<dbReference type="SMR" id="A0A0Q9X459"/>
<evidence type="ECO:0000313" key="4">
    <source>
        <dbReference type="Proteomes" id="UP000009192"/>
    </source>
</evidence>
<evidence type="ECO:0000259" key="2">
    <source>
        <dbReference type="SMART" id="SM00034"/>
    </source>
</evidence>
<accession>A0A0Q9X459</accession>
<dbReference type="OrthoDB" id="6356110at2759"/>
<dbReference type="EMBL" id="CH933807">
    <property type="protein sequence ID" value="KRG02799.1"/>
    <property type="molecule type" value="Genomic_DNA"/>
</dbReference>
<keyword evidence="4" id="KW-1185">Reference proteome</keyword>
<gene>
    <name evidence="3" type="primary">Dmoj\GI26489</name>
    <name evidence="3" type="ORF">Dmoj_GI26489</name>
</gene>
<name>A0A0Q9X459_DROMO</name>
<proteinExistence type="predicted"/>
<feature type="transmembrane region" description="Helical" evidence="1">
    <location>
        <begin position="185"/>
        <end position="204"/>
    </location>
</feature>
<dbReference type="CDD" id="cd00037">
    <property type="entry name" value="CLECT"/>
    <property type="match status" value="1"/>
</dbReference>
<dbReference type="InterPro" id="IPR016186">
    <property type="entry name" value="C-type_lectin-like/link_sf"/>
</dbReference>
<dbReference type="Proteomes" id="UP000009192">
    <property type="component" value="Unassembled WGS sequence"/>
</dbReference>
<reference evidence="3 4" key="1">
    <citation type="journal article" date="2007" name="Nature">
        <title>Evolution of genes and genomes on the Drosophila phylogeny.</title>
        <authorList>
            <consortium name="Drosophila 12 Genomes Consortium"/>
            <person name="Clark A.G."/>
            <person name="Eisen M.B."/>
            <person name="Smith D.R."/>
            <person name="Bergman C.M."/>
            <person name="Oliver B."/>
            <person name="Markow T.A."/>
            <person name="Kaufman T.C."/>
            <person name="Kellis M."/>
            <person name="Gelbart W."/>
            <person name="Iyer V.N."/>
            <person name="Pollard D.A."/>
            <person name="Sackton T.B."/>
            <person name="Larracuente A.M."/>
            <person name="Singh N.D."/>
            <person name="Abad J.P."/>
            <person name="Abt D.N."/>
            <person name="Adryan B."/>
            <person name="Aguade M."/>
            <person name="Akashi H."/>
            <person name="Anderson W.W."/>
            <person name="Aquadro C.F."/>
            <person name="Ardell D.H."/>
            <person name="Arguello R."/>
            <person name="Artieri C.G."/>
            <person name="Barbash D.A."/>
            <person name="Barker D."/>
            <person name="Barsanti P."/>
            <person name="Batterham P."/>
            <person name="Batzoglou S."/>
            <person name="Begun D."/>
            <person name="Bhutkar A."/>
            <person name="Blanco E."/>
            <person name="Bosak S.A."/>
            <person name="Bradley R.K."/>
            <person name="Brand A.D."/>
            <person name="Brent M.R."/>
            <person name="Brooks A.N."/>
            <person name="Brown R.H."/>
            <person name="Butlin R.K."/>
            <person name="Caggese C."/>
            <person name="Calvi B.R."/>
            <person name="Bernardo de Carvalho A."/>
            <person name="Caspi A."/>
            <person name="Castrezana S."/>
            <person name="Celniker S.E."/>
            <person name="Chang J.L."/>
            <person name="Chapple C."/>
            <person name="Chatterji S."/>
            <person name="Chinwalla A."/>
            <person name="Civetta A."/>
            <person name="Clifton S.W."/>
            <person name="Comeron J.M."/>
            <person name="Costello J.C."/>
            <person name="Coyne J.A."/>
            <person name="Daub J."/>
            <person name="David R.G."/>
            <person name="Delcher A.L."/>
            <person name="Delehaunty K."/>
            <person name="Do C.B."/>
            <person name="Ebling H."/>
            <person name="Edwards K."/>
            <person name="Eickbush T."/>
            <person name="Evans J.D."/>
            <person name="Filipski A."/>
            <person name="Findeiss S."/>
            <person name="Freyhult E."/>
            <person name="Fulton L."/>
            <person name="Fulton R."/>
            <person name="Garcia A.C."/>
            <person name="Gardiner A."/>
            <person name="Garfield D.A."/>
            <person name="Garvin B.E."/>
            <person name="Gibson G."/>
            <person name="Gilbert D."/>
            <person name="Gnerre S."/>
            <person name="Godfrey J."/>
            <person name="Good R."/>
            <person name="Gotea V."/>
            <person name="Gravely B."/>
            <person name="Greenberg A.J."/>
            <person name="Griffiths-Jones S."/>
            <person name="Gross S."/>
            <person name="Guigo R."/>
            <person name="Gustafson E.A."/>
            <person name="Haerty W."/>
            <person name="Hahn M.W."/>
            <person name="Halligan D.L."/>
            <person name="Halpern A.L."/>
            <person name="Halter G.M."/>
            <person name="Han M.V."/>
            <person name="Heger A."/>
            <person name="Hillier L."/>
            <person name="Hinrichs A.S."/>
            <person name="Holmes I."/>
            <person name="Hoskins R.A."/>
            <person name="Hubisz M.J."/>
            <person name="Hultmark D."/>
            <person name="Huntley M.A."/>
            <person name="Jaffe D.B."/>
            <person name="Jagadeeshan S."/>
            <person name="Jeck W.R."/>
            <person name="Johnson J."/>
            <person name="Jones C.D."/>
            <person name="Jordan W.C."/>
            <person name="Karpen G.H."/>
            <person name="Kataoka E."/>
            <person name="Keightley P.D."/>
            <person name="Kheradpour P."/>
            <person name="Kirkness E.F."/>
            <person name="Koerich L.B."/>
            <person name="Kristiansen K."/>
            <person name="Kudrna D."/>
            <person name="Kulathinal R.J."/>
            <person name="Kumar S."/>
            <person name="Kwok R."/>
            <person name="Lander E."/>
            <person name="Langley C.H."/>
            <person name="Lapoint R."/>
            <person name="Lazzaro B.P."/>
            <person name="Lee S.J."/>
            <person name="Levesque L."/>
            <person name="Li R."/>
            <person name="Lin C.F."/>
            <person name="Lin M.F."/>
            <person name="Lindblad-Toh K."/>
            <person name="Llopart A."/>
            <person name="Long M."/>
            <person name="Low L."/>
            <person name="Lozovsky E."/>
            <person name="Lu J."/>
            <person name="Luo M."/>
            <person name="Machado C.A."/>
            <person name="Makalowski W."/>
            <person name="Marzo M."/>
            <person name="Matsuda M."/>
            <person name="Matzkin L."/>
            <person name="McAllister B."/>
            <person name="McBride C.S."/>
            <person name="McKernan B."/>
            <person name="McKernan K."/>
            <person name="Mendez-Lago M."/>
            <person name="Minx P."/>
            <person name="Mollenhauer M.U."/>
            <person name="Montooth K."/>
            <person name="Mount S.M."/>
            <person name="Mu X."/>
            <person name="Myers E."/>
            <person name="Negre B."/>
            <person name="Newfeld S."/>
            <person name="Nielsen R."/>
            <person name="Noor M.A."/>
            <person name="O'Grady P."/>
            <person name="Pachter L."/>
            <person name="Papaceit M."/>
            <person name="Parisi M.J."/>
            <person name="Parisi M."/>
            <person name="Parts L."/>
            <person name="Pedersen J.S."/>
            <person name="Pesole G."/>
            <person name="Phillippy A.M."/>
            <person name="Ponting C.P."/>
            <person name="Pop M."/>
            <person name="Porcelli D."/>
            <person name="Powell J.R."/>
            <person name="Prohaska S."/>
            <person name="Pruitt K."/>
            <person name="Puig M."/>
            <person name="Quesneville H."/>
            <person name="Ram K.R."/>
            <person name="Rand D."/>
            <person name="Rasmussen M.D."/>
            <person name="Reed L.K."/>
            <person name="Reenan R."/>
            <person name="Reily A."/>
            <person name="Remington K.A."/>
            <person name="Rieger T.T."/>
            <person name="Ritchie M.G."/>
            <person name="Robin C."/>
            <person name="Rogers Y.H."/>
            <person name="Rohde C."/>
            <person name="Rozas J."/>
            <person name="Rubenfield M.J."/>
            <person name="Ruiz A."/>
            <person name="Russo S."/>
            <person name="Salzberg S.L."/>
            <person name="Sanchez-Gracia A."/>
            <person name="Saranga D.J."/>
            <person name="Sato H."/>
            <person name="Schaeffer S.W."/>
            <person name="Schatz M.C."/>
            <person name="Schlenke T."/>
            <person name="Schwartz R."/>
            <person name="Segarra C."/>
            <person name="Singh R.S."/>
            <person name="Sirot L."/>
            <person name="Sirota M."/>
            <person name="Sisneros N.B."/>
            <person name="Smith C.D."/>
            <person name="Smith T.F."/>
            <person name="Spieth J."/>
            <person name="Stage D.E."/>
            <person name="Stark A."/>
            <person name="Stephan W."/>
            <person name="Strausberg R.L."/>
            <person name="Strempel S."/>
            <person name="Sturgill D."/>
            <person name="Sutton G."/>
            <person name="Sutton G.G."/>
            <person name="Tao W."/>
            <person name="Teichmann S."/>
            <person name="Tobari Y.N."/>
            <person name="Tomimura Y."/>
            <person name="Tsolas J.M."/>
            <person name="Valente V.L."/>
            <person name="Venter E."/>
            <person name="Venter J.C."/>
            <person name="Vicario S."/>
            <person name="Vieira F.G."/>
            <person name="Vilella A.J."/>
            <person name="Villasante A."/>
            <person name="Walenz B."/>
            <person name="Wang J."/>
            <person name="Wasserman M."/>
            <person name="Watts T."/>
            <person name="Wilson D."/>
            <person name="Wilson R.K."/>
            <person name="Wing R.A."/>
            <person name="Wolfner M.F."/>
            <person name="Wong A."/>
            <person name="Wong G.K."/>
            <person name="Wu C.I."/>
            <person name="Wu G."/>
            <person name="Yamamoto D."/>
            <person name="Yang H.P."/>
            <person name="Yang S.P."/>
            <person name="Yorke J.A."/>
            <person name="Yoshida K."/>
            <person name="Zdobnov E."/>
            <person name="Zhang P."/>
            <person name="Zhang Y."/>
            <person name="Zimin A.V."/>
            <person name="Baldwin J."/>
            <person name="Abdouelleil A."/>
            <person name="Abdulkadir J."/>
            <person name="Abebe A."/>
            <person name="Abera B."/>
            <person name="Abreu J."/>
            <person name="Acer S.C."/>
            <person name="Aftuck L."/>
            <person name="Alexander A."/>
            <person name="An P."/>
            <person name="Anderson E."/>
            <person name="Anderson S."/>
            <person name="Arachi H."/>
            <person name="Azer M."/>
            <person name="Bachantsang P."/>
            <person name="Barry A."/>
            <person name="Bayul T."/>
            <person name="Berlin A."/>
            <person name="Bessette D."/>
            <person name="Bloom T."/>
            <person name="Blye J."/>
            <person name="Boguslavskiy L."/>
            <person name="Bonnet C."/>
            <person name="Boukhgalter B."/>
            <person name="Bourzgui I."/>
            <person name="Brown A."/>
            <person name="Cahill P."/>
            <person name="Channer S."/>
            <person name="Cheshatsang Y."/>
            <person name="Chuda L."/>
            <person name="Citroen M."/>
            <person name="Collymore A."/>
            <person name="Cooke P."/>
            <person name="Costello M."/>
            <person name="D'Aco K."/>
            <person name="Daza R."/>
            <person name="De Haan G."/>
            <person name="DeGray S."/>
            <person name="DeMaso C."/>
            <person name="Dhargay N."/>
            <person name="Dooley K."/>
            <person name="Dooley E."/>
            <person name="Doricent M."/>
            <person name="Dorje P."/>
            <person name="Dorjee K."/>
            <person name="Dupes A."/>
            <person name="Elong R."/>
            <person name="Falk J."/>
            <person name="Farina A."/>
            <person name="Faro S."/>
            <person name="Ferguson D."/>
            <person name="Fisher S."/>
            <person name="Foley C.D."/>
            <person name="Franke A."/>
            <person name="Friedrich D."/>
            <person name="Gadbois L."/>
            <person name="Gearin G."/>
            <person name="Gearin C.R."/>
            <person name="Giannoukos G."/>
            <person name="Goode T."/>
            <person name="Graham J."/>
            <person name="Grandbois E."/>
            <person name="Grewal S."/>
            <person name="Gyaltsen K."/>
            <person name="Hafez N."/>
            <person name="Hagos B."/>
            <person name="Hall J."/>
            <person name="Henson C."/>
            <person name="Hollinger A."/>
            <person name="Honan T."/>
            <person name="Huard M.D."/>
            <person name="Hughes L."/>
            <person name="Hurhula B."/>
            <person name="Husby M.E."/>
            <person name="Kamat A."/>
            <person name="Kanga B."/>
            <person name="Kashin S."/>
            <person name="Khazanovich D."/>
            <person name="Kisner P."/>
            <person name="Lance K."/>
            <person name="Lara M."/>
            <person name="Lee W."/>
            <person name="Lennon N."/>
            <person name="Letendre F."/>
            <person name="LeVine R."/>
            <person name="Lipovsky A."/>
            <person name="Liu X."/>
            <person name="Liu J."/>
            <person name="Liu S."/>
            <person name="Lokyitsang T."/>
            <person name="Lokyitsang Y."/>
            <person name="Lubonja R."/>
            <person name="Lui A."/>
            <person name="MacDonald P."/>
            <person name="Magnisalis V."/>
            <person name="Maru K."/>
            <person name="Matthews C."/>
            <person name="McCusker W."/>
            <person name="McDonough S."/>
            <person name="Mehta T."/>
            <person name="Meldrim J."/>
            <person name="Meneus L."/>
            <person name="Mihai O."/>
            <person name="Mihalev A."/>
            <person name="Mihova T."/>
            <person name="Mittelman R."/>
            <person name="Mlenga V."/>
            <person name="Montmayeur A."/>
            <person name="Mulrain L."/>
            <person name="Navidi A."/>
            <person name="Naylor J."/>
            <person name="Negash T."/>
            <person name="Nguyen T."/>
            <person name="Nguyen N."/>
            <person name="Nicol R."/>
            <person name="Norbu C."/>
            <person name="Norbu N."/>
            <person name="Novod N."/>
            <person name="O'Neill B."/>
            <person name="Osman S."/>
            <person name="Markiewicz E."/>
            <person name="Oyono O.L."/>
            <person name="Patti C."/>
            <person name="Phunkhang P."/>
            <person name="Pierre F."/>
            <person name="Priest M."/>
            <person name="Raghuraman S."/>
            <person name="Rege F."/>
            <person name="Reyes R."/>
            <person name="Rise C."/>
            <person name="Rogov P."/>
            <person name="Ross K."/>
            <person name="Ryan E."/>
            <person name="Settipalli S."/>
            <person name="Shea T."/>
            <person name="Sherpa N."/>
            <person name="Shi L."/>
            <person name="Shih D."/>
            <person name="Sparrow T."/>
            <person name="Spaulding J."/>
            <person name="Stalker J."/>
            <person name="Stange-Thomann N."/>
            <person name="Stavropoulos S."/>
            <person name="Stone C."/>
            <person name="Strader C."/>
            <person name="Tesfaye S."/>
            <person name="Thomson T."/>
            <person name="Thoulutsang Y."/>
            <person name="Thoulutsang D."/>
            <person name="Topham K."/>
            <person name="Topping I."/>
            <person name="Tsamla T."/>
            <person name="Vassiliev H."/>
            <person name="Vo A."/>
            <person name="Wangchuk T."/>
            <person name="Wangdi T."/>
            <person name="Weiand M."/>
            <person name="Wilkinson J."/>
            <person name="Wilson A."/>
            <person name="Yadav S."/>
            <person name="Young G."/>
            <person name="Yu Q."/>
            <person name="Zembek L."/>
            <person name="Zhong D."/>
            <person name="Zimmer A."/>
            <person name="Zwirko Z."/>
            <person name="Jaffe D.B."/>
            <person name="Alvarez P."/>
            <person name="Brockman W."/>
            <person name="Butler J."/>
            <person name="Chin C."/>
            <person name="Gnerre S."/>
            <person name="Grabherr M."/>
            <person name="Kleber M."/>
            <person name="Mauceli E."/>
            <person name="MacCallum I."/>
        </authorList>
    </citation>
    <scope>NUCLEOTIDE SEQUENCE [LARGE SCALE GENOMIC DNA]</scope>
    <source>
        <strain evidence="4">Tucson 15081-1352.22</strain>
    </source>
</reference>
<dbReference type="InterPro" id="IPR016187">
    <property type="entry name" value="CTDL_fold"/>
</dbReference>
<evidence type="ECO:0000313" key="3">
    <source>
        <dbReference type="EMBL" id="KRG02799.1"/>
    </source>
</evidence>
<sequence>MFFDQWCLLIYLFAMENKGFQLCMCLILCTISLVQCVSLYEFEKVGNFAYYIGEGDNASVIFYWFDARQECRSNGGQLVSVVSETQMNDLQKYIIDRGYANGSRFFTSGHSFHSPEPFKWDALQESVDYSKWLPGEGPKDSSFLSLQLINSELFMVRSLGFYEYYICEYETRQQKLCKILKNPDFYIPSVAIILAIILAVKLILKNSKRKAKEDEQALVGSNDPS</sequence>
<keyword evidence="1" id="KW-0812">Transmembrane</keyword>
<keyword evidence="1" id="KW-0472">Membrane</keyword>